<dbReference type="SUPFAM" id="SSF54909">
    <property type="entry name" value="Dimeric alpha+beta barrel"/>
    <property type="match status" value="1"/>
</dbReference>
<dbReference type="Proteomes" id="UP001174694">
    <property type="component" value="Unassembled WGS sequence"/>
</dbReference>
<reference evidence="1" key="1">
    <citation type="submission" date="2022-07" db="EMBL/GenBank/DDBJ databases">
        <title>Fungi with potential for degradation of polypropylene.</title>
        <authorList>
            <person name="Gostincar C."/>
        </authorList>
    </citation>
    <scope>NUCLEOTIDE SEQUENCE</scope>
    <source>
        <strain evidence="1">EXF-13308</strain>
    </source>
</reference>
<evidence type="ECO:0008006" key="3">
    <source>
        <dbReference type="Google" id="ProtNLM"/>
    </source>
</evidence>
<sequence>MEKFSSPVTELVEIPLRVPFEEFLNVFAAELEPVLLAQPGIISILTGMKIPTSDKDSFFAISLTQWETMDAHGAFLKSTSAGTFFERLQSLTSGSPTIEHYYLGRFKQPALKSTHSQVFKSDMLESRPQQTIFSRHVGACGQGTGAMGPCLEVETRKTLVLFGSQPLFDAAADIDNLDASLKSYTVAWRRTGTGRISHSL</sequence>
<name>A0AA38RHW3_9PEZI</name>
<dbReference type="EMBL" id="JANBVO010000031">
    <property type="protein sequence ID" value="KAJ9138235.1"/>
    <property type="molecule type" value="Genomic_DNA"/>
</dbReference>
<accession>A0AA38RHW3</accession>
<proteinExistence type="predicted"/>
<comment type="caution">
    <text evidence="1">The sequence shown here is derived from an EMBL/GenBank/DDBJ whole genome shotgun (WGS) entry which is preliminary data.</text>
</comment>
<organism evidence="1 2">
    <name type="scientific">Pleurostoma richardsiae</name>
    <dbReference type="NCBI Taxonomy" id="41990"/>
    <lineage>
        <taxon>Eukaryota</taxon>
        <taxon>Fungi</taxon>
        <taxon>Dikarya</taxon>
        <taxon>Ascomycota</taxon>
        <taxon>Pezizomycotina</taxon>
        <taxon>Sordariomycetes</taxon>
        <taxon>Sordariomycetidae</taxon>
        <taxon>Calosphaeriales</taxon>
        <taxon>Pleurostomataceae</taxon>
        <taxon>Pleurostoma</taxon>
    </lineage>
</organism>
<evidence type="ECO:0000313" key="1">
    <source>
        <dbReference type="EMBL" id="KAJ9138235.1"/>
    </source>
</evidence>
<protein>
    <recommendedName>
        <fullName evidence="3">ABM domain-containing protein</fullName>
    </recommendedName>
</protein>
<evidence type="ECO:0000313" key="2">
    <source>
        <dbReference type="Proteomes" id="UP001174694"/>
    </source>
</evidence>
<dbReference type="AlphaFoldDB" id="A0AA38RHW3"/>
<keyword evidence="2" id="KW-1185">Reference proteome</keyword>
<dbReference type="InterPro" id="IPR011008">
    <property type="entry name" value="Dimeric_a/b-barrel"/>
</dbReference>
<gene>
    <name evidence="1" type="ORF">NKR23_g8725</name>
</gene>
<dbReference type="Gene3D" id="3.30.70.100">
    <property type="match status" value="1"/>
</dbReference>